<organism evidence="2 3">
    <name type="scientific">Bradyrhizobium canariense</name>
    <dbReference type="NCBI Taxonomy" id="255045"/>
    <lineage>
        <taxon>Bacteria</taxon>
        <taxon>Pseudomonadati</taxon>
        <taxon>Pseudomonadota</taxon>
        <taxon>Alphaproteobacteria</taxon>
        <taxon>Hyphomicrobiales</taxon>
        <taxon>Nitrobacteraceae</taxon>
        <taxon>Bradyrhizobium</taxon>
    </lineage>
</organism>
<protein>
    <recommendedName>
        <fullName evidence="1">ChsH2 C-terminal OB-fold domain-containing protein</fullName>
    </recommendedName>
</protein>
<dbReference type="InterPro" id="IPR002878">
    <property type="entry name" value="ChsH2_C"/>
</dbReference>
<keyword evidence="3" id="KW-1185">Reference proteome</keyword>
<evidence type="ECO:0000313" key="3">
    <source>
        <dbReference type="Proteomes" id="UP000243904"/>
    </source>
</evidence>
<evidence type="ECO:0000259" key="1">
    <source>
        <dbReference type="Pfam" id="PF01796"/>
    </source>
</evidence>
<dbReference type="InterPro" id="IPR052513">
    <property type="entry name" value="Thioester_dehydratase-like"/>
</dbReference>
<sequence>MTEKSTNSEFWNGLSKQMFLLQYDQTSSRYQFYPRSISLFNLGQTLDWRPAAGAGRIIAFTEDRTRRSSGRVPILLVLVQLDEGPRVFAPAIGCQLADLKIGARVKFLWSETQAYPYQFELAGEDDKTSPFPI</sequence>
<dbReference type="InterPro" id="IPR012340">
    <property type="entry name" value="NA-bd_OB-fold"/>
</dbReference>
<name>A0A1H1SFG1_9BRAD</name>
<feature type="domain" description="ChsH2 C-terminal OB-fold" evidence="1">
    <location>
        <begin position="48"/>
        <end position="107"/>
    </location>
</feature>
<dbReference type="Proteomes" id="UP000243904">
    <property type="component" value="Chromosome I"/>
</dbReference>
<dbReference type="RefSeq" id="WP_146687207.1">
    <property type="nucleotide sequence ID" value="NZ_LT629750.1"/>
</dbReference>
<evidence type="ECO:0000313" key="2">
    <source>
        <dbReference type="EMBL" id="SDS46593.1"/>
    </source>
</evidence>
<gene>
    <name evidence="2" type="ORF">SAMN05444158_2142</name>
</gene>
<dbReference type="AlphaFoldDB" id="A0A1H1SFG1"/>
<accession>A0A1H1SFG1</accession>
<dbReference type="Pfam" id="PF01796">
    <property type="entry name" value="OB_ChsH2_C"/>
    <property type="match status" value="1"/>
</dbReference>
<dbReference type="EMBL" id="LT629750">
    <property type="protein sequence ID" value="SDS46593.1"/>
    <property type="molecule type" value="Genomic_DNA"/>
</dbReference>
<reference evidence="3" key="1">
    <citation type="submission" date="2016-10" db="EMBL/GenBank/DDBJ databases">
        <authorList>
            <person name="Varghese N."/>
            <person name="Submissions S."/>
        </authorList>
    </citation>
    <scope>NUCLEOTIDE SEQUENCE [LARGE SCALE GENOMIC DNA]</scope>
    <source>
        <strain evidence="3">GAS369</strain>
    </source>
</reference>
<dbReference type="PANTHER" id="PTHR34075">
    <property type="entry name" value="BLR3430 PROTEIN"/>
    <property type="match status" value="1"/>
</dbReference>
<dbReference type="PANTHER" id="PTHR34075:SF5">
    <property type="entry name" value="BLR3430 PROTEIN"/>
    <property type="match status" value="1"/>
</dbReference>
<dbReference type="SUPFAM" id="SSF50249">
    <property type="entry name" value="Nucleic acid-binding proteins"/>
    <property type="match status" value="1"/>
</dbReference>
<proteinExistence type="predicted"/>